<feature type="compositionally biased region" description="Basic and acidic residues" evidence="1">
    <location>
        <begin position="86"/>
        <end position="98"/>
    </location>
</feature>
<sequence length="156" mass="17353">MPKALSAELPNHDLFSTYCTTSASTHKYSKPIRPANHIPTETGLLSIRAPAHIIQQTILGFTKNVEHHLNDPRAGQHNWHSTYTDSHNESGIKQNREGHCDLHPKTNIELSSFSKQNCSSFQTASYAGVQSESRSAYSDASMRQNSGTIVKTDEFK</sequence>
<feature type="compositionally biased region" description="Polar residues" evidence="1">
    <location>
        <begin position="134"/>
        <end position="149"/>
    </location>
</feature>
<gene>
    <name evidence="2" type="ORF">BVRB_027810</name>
</gene>
<keyword evidence="3" id="KW-1185">Reference proteome</keyword>
<organism evidence="2 3">
    <name type="scientific">Beta vulgaris subsp. vulgaris</name>
    <name type="common">Beet</name>
    <dbReference type="NCBI Taxonomy" id="3555"/>
    <lineage>
        <taxon>Eukaryota</taxon>
        <taxon>Viridiplantae</taxon>
        <taxon>Streptophyta</taxon>
        <taxon>Embryophyta</taxon>
        <taxon>Tracheophyta</taxon>
        <taxon>Spermatophyta</taxon>
        <taxon>Magnoliopsida</taxon>
        <taxon>eudicotyledons</taxon>
        <taxon>Gunneridae</taxon>
        <taxon>Pentapetalae</taxon>
        <taxon>Caryophyllales</taxon>
        <taxon>Chenopodiaceae</taxon>
        <taxon>Betoideae</taxon>
        <taxon>Beta</taxon>
    </lineage>
</organism>
<dbReference type="Proteomes" id="UP000035740">
    <property type="component" value="Unassembled WGS sequence"/>
</dbReference>
<reference evidence="2 3" key="1">
    <citation type="journal article" date="2014" name="Nature">
        <title>The genome of the recently domesticated crop plant sugar beet (Beta vulgaris).</title>
        <authorList>
            <person name="Dohm J.C."/>
            <person name="Minoche A.E."/>
            <person name="Holtgrawe D."/>
            <person name="Capella-Gutierrez S."/>
            <person name="Zakrzewski F."/>
            <person name="Tafer H."/>
            <person name="Rupp O."/>
            <person name="Sorensen T.R."/>
            <person name="Stracke R."/>
            <person name="Reinhardt R."/>
            <person name="Goesmann A."/>
            <person name="Kraft T."/>
            <person name="Schulz B."/>
            <person name="Stadler P.F."/>
            <person name="Schmidt T."/>
            <person name="Gabaldon T."/>
            <person name="Lehrach H."/>
            <person name="Weisshaar B."/>
            <person name="Himmelbauer H."/>
        </authorList>
    </citation>
    <scope>NUCLEOTIDE SEQUENCE [LARGE SCALE GENOMIC DNA]</scope>
    <source>
        <tissue evidence="2">Taproot</tissue>
    </source>
</reference>
<feature type="region of interest" description="Disordered" evidence="1">
    <location>
        <begin position="134"/>
        <end position="156"/>
    </location>
</feature>
<dbReference type="AlphaFoldDB" id="A0A0J8B1P6"/>
<accession>A0A0J8B1P6</accession>
<evidence type="ECO:0000313" key="3">
    <source>
        <dbReference type="Proteomes" id="UP000035740"/>
    </source>
</evidence>
<name>A0A0J8B1P6_BETVV</name>
<dbReference type="Gramene" id="KMS93802">
    <property type="protein sequence ID" value="KMS93802"/>
    <property type="gene ID" value="BVRB_027810"/>
</dbReference>
<dbReference type="EMBL" id="KQ098843">
    <property type="protein sequence ID" value="KMS93802.1"/>
    <property type="molecule type" value="Genomic_DNA"/>
</dbReference>
<feature type="non-terminal residue" evidence="2">
    <location>
        <position position="156"/>
    </location>
</feature>
<proteinExistence type="predicted"/>
<protein>
    <submittedName>
        <fullName evidence="2">Uncharacterized protein</fullName>
    </submittedName>
</protein>
<evidence type="ECO:0000256" key="1">
    <source>
        <dbReference type="SAM" id="MobiDB-lite"/>
    </source>
</evidence>
<feature type="region of interest" description="Disordered" evidence="1">
    <location>
        <begin position="73"/>
        <end position="98"/>
    </location>
</feature>
<evidence type="ECO:0000313" key="2">
    <source>
        <dbReference type="EMBL" id="KMS93802.1"/>
    </source>
</evidence>